<dbReference type="GO" id="GO:0050840">
    <property type="term" value="F:extracellular matrix binding"/>
    <property type="evidence" value="ECO:0007669"/>
    <property type="project" value="TreeGrafter"/>
</dbReference>
<dbReference type="InterPro" id="IPR036058">
    <property type="entry name" value="Kazal_dom_sf"/>
</dbReference>
<dbReference type="CDD" id="cd00054">
    <property type="entry name" value="EGF_CA"/>
    <property type="match status" value="1"/>
</dbReference>
<dbReference type="PROSITE" id="PS00010">
    <property type="entry name" value="ASX_HYDROXYL"/>
    <property type="match status" value="1"/>
</dbReference>
<dbReference type="InterPro" id="IPR000742">
    <property type="entry name" value="EGF"/>
</dbReference>
<comment type="caution">
    <text evidence="6">Lacks conserved residue(s) required for the propagation of feature annotation.</text>
</comment>
<evidence type="ECO:0000256" key="3">
    <source>
        <dbReference type="ARBA" id="ARBA00022737"/>
    </source>
</evidence>
<dbReference type="InterPro" id="IPR001881">
    <property type="entry name" value="EGF-like_Ca-bd_dom"/>
</dbReference>
<evidence type="ECO:0000259" key="8">
    <source>
        <dbReference type="PROSITE" id="PS50026"/>
    </source>
</evidence>
<protein>
    <submittedName>
        <fullName evidence="10">Uncharacterized protein</fullName>
    </submittedName>
</protein>
<dbReference type="InterPro" id="IPR049883">
    <property type="entry name" value="NOTCH1_EGF-like"/>
</dbReference>
<feature type="domain" description="Kazal-like" evidence="9">
    <location>
        <begin position="83"/>
        <end position="138"/>
    </location>
</feature>
<keyword evidence="4" id="KW-1015">Disulfide bond</keyword>
<comment type="caution">
    <text evidence="10">The sequence shown here is derived from an EMBL/GenBank/DDBJ whole genome shotgun (WGS) entry which is preliminary data.</text>
</comment>
<dbReference type="PROSITE" id="PS51465">
    <property type="entry name" value="KAZAL_2"/>
    <property type="match status" value="2"/>
</dbReference>
<dbReference type="PANTHER" id="PTHR13866">
    <property type="entry name" value="SPARC OSTEONECTIN"/>
    <property type="match status" value="1"/>
</dbReference>
<keyword evidence="2" id="KW-0732">Signal</keyword>
<dbReference type="Proteomes" id="UP000683360">
    <property type="component" value="Unassembled WGS sequence"/>
</dbReference>
<keyword evidence="3" id="KW-0677">Repeat</keyword>
<keyword evidence="5" id="KW-0325">Glycoprotein</keyword>
<dbReference type="PANTHER" id="PTHR13866:SF29">
    <property type="entry name" value="FOLLISTATIN"/>
    <property type="match status" value="1"/>
</dbReference>
<sequence length="437" mass="47714">MGFQGECNNCQDIDECATKTDECPPHSRCKNTVGSYTCQCIEGYQKDNERYINECKIGTATCGDGTKCMNKPGSFACEPCSAGSPDGKCCVCYGAKCNIPGEVCGTDGVTYSSEGDLIVARCEKGKKIGLNYRGPCLDSCPGENSCPGMQTCNISEETGKPECTCPPCSPEEVVSEVKVCSSTLDIYTNICSFKKIQCALDREDTIIENTIAPCEEKGGRSCEGINCNTSQVCVESETGEGFCMCPDCTDHGEDPVCGKIGSQYSKTYKNPCELSKQACDEGEPYEELYAGTCGTQPLNCTKMPRLETIRNDEGCLSERKVNLGKCDGGCGPYANLCCKPITKQVDVELVCKDQTTGMKKVDIIEDCECESIPVPYQAGEDYEYQYLNKQMYQAGEDYETNIHMIKCTKLVKITKTNQCTKLVKITKTNQWNQSGED</sequence>
<dbReference type="EMBL" id="CAJPWZ010001060">
    <property type="protein sequence ID" value="CAG2206743.1"/>
    <property type="molecule type" value="Genomic_DNA"/>
</dbReference>
<evidence type="ECO:0000313" key="11">
    <source>
        <dbReference type="Proteomes" id="UP000683360"/>
    </source>
</evidence>
<dbReference type="Pfam" id="PF07648">
    <property type="entry name" value="Kazal_2"/>
    <property type="match status" value="2"/>
</dbReference>
<dbReference type="GO" id="GO:0007399">
    <property type="term" value="P:nervous system development"/>
    <property type="evidence" value="ECO:0007669"/>
    <property type="project" value="UniProtKB-ARBA"/>
</dbReference>
<dbReference type="Gene3D" id="2.10.25.10">
    <property type="entry name" value="Laminin"/>
    <property type="match status" value="1"/>
</dbReference>
<dbReference type="Gene3D" id="3.30.60.30">
    <property type="match status" value="3"/>
</dbReference>
<dbReference type="GO" id="GO:0005509">
    <property type="term" value="F:calcium ion binding"/>
    <property type="evidence" value="ECO:0007669"/>
    <property type="project" value="InterPro"/>
</dbReference>
<dbReference type="GO" id="GO:0005518">
    <property type="term" value="F:collagen binding"/>
    <property type="evidence" value="ECO:0007669"/>
    <property type="project" value="TreeGrafter"/>
</dbReference>
<dbReference type="FunFam" id="2.10.25.10:FF:000038">
    <property type="entry name" value="Fibrillin 2"/>
    <property type="match status" value="1"/>
</dbReference>
<feature type="domain" description="CTCK" evidence="7">
    <location>
        <begin position="300"/>
        <end position="375"/>
    </location>
</feature>
<dbReference type="Pfam" id="PF07645">
    <property type="entry name" value="EGF_CA"/>
    <property type="match status" value="2"/>
</dbReference>
<feature type="domain" description="Kazal-like" evidence="9">
    <location>
        <begin position="237"/>
        <end position="295"/>
    </location>
</feature>
<dbReference type="GO" id="GO:0005615">
    <property type="term" value="C:extracellular space"/>
    <property type="evidence" value="ECO:0007669"/>
    <property type="project" value="TreeGrafter"/>
</dbReference>
<dbReference type="InterPro" id="IPR006207">
    <property type="entry name" value="Cys_knot_C"/>
</dbReference>
<dbReference type="PROSITE" id="PS50026">
    <property type="entry name" value="EGF_3"/>
    <property type="match status" value="1"/>
</dbReference>
<organism evidence="10 11">
    <name type="scientific">Mytilus edulis</name>
    <name type="common">Blue mussel</name>
    <dbReference type="NCBI Taxonomy" id="6550"/>
    <lineage>
        <taxon>Eukaryota</taxon>
        <taxon>Metazoa</taxon>
        <taxon>Spiralia</taxon>
        <taxon>Lophotrochozoa</taxon>
        <taxon>Mollusca</taxon>
        <taxon>Bivalvia</taxon>
        <taxon>Autobranchia</taxon>
        <taxon>Pteriomorphia</taxon>
        <taxon>Mytilida</taxon>
        <taxon>Mytiloidea</taxon>
        <taxon>Mytilidae</taxon>
        <taxon>Mytilinae</taxon>
        <taxon>Mytilus</taxon>
    </lineage>
</organism>
<dbReference type="PROSITE" id="PS01225">
    <property type="entry name" value="CTCK_2"/>
    <property type="match status" value="1"/>
</dbReference>
<name>A0A8S3RNY8_MYTED</name>
<evidence type="ECO:0000256" key="6">
    <source>
        <dbReference type="PROSITE-ProRule" id="PRU00076"/>
    </source>
</evidence>
<dbReference type="PROSITE" id="PS01187">
    <property type="entry name" value="EGF_CA"/>
    <property type="match status" value="1"/>
</dbReference>
<evidence type="ECO:0000256" key="4">
    <source>
        <dbReference type="ARBA" id="ARBA00023157"/>
    </source>
</evidence>
<proteinExistence type="predicted"/>
<dbReference type="InterPro" id="IPR000152">
    <property type="entry name" value="EGF-type_Asp/Asn_hydroxyl_site"/>
</dbReference>
<dbReference type="SUPFAM" id="SSF57196">
    <property type="entry name" value="EGF/Laminin"/>
    <property type="match status" value="1"/>
</dbReference>
<evidence type="ECO:0000256" key="2">
    <source>
        <dbReference type="ARBA" id="ARBA00022729"/>
    </source>
</evidence>
<dbReference type="InterPro" id="IPR018097">
    <property type="entry name" value="EGF_Ca-bd_CS"/>
</dbReference>
<dbReference type="SMART" id="SM00280">
    <property type="entry name" value="KAZAL"/>
    <property type="match status" value="2"/>
</dbReference>
<dbReference type="SMART" id="SM00179">
    <property type="entry name" value="EGF_CA"/>
    <property type="match status" value="2"/>
</dbReference>
<gene>
    <name evidence="10" type="ORF">MEDL_21074</name>
</gene>
<evidence type="ECO:0000259" key="7">
    <source>
        <dbReference type="PROSITE" id="PS01225"/>
    </source>
</evidence>
<dbReference type="InterPro" id="IPR002350">
    <property type="entry name" value="Kazal_dom"/>
</dbReference>
<keyword evidence="11" id="KW-1185">Reference proteome</keyword>
<feature type="domain" description="EGF-like" evidence="8">
    <location>
        <begin position="12"/>
        <end position="50"/>
    </location>
</feature>
<dbReference type="SUPFAM" id="SSF100895">
    <property type="entry name" value="Kazal-type serine protease inhibitors"/>
    <property type="match status" value="2"/>
</dbReference>
<evidence type="ECO:0000256" key="1">
    <source>
        <dbReference type="ARBA" id="ARBA00022536"/>
    </source>
</evidence>
<dbReference type="SMART" id="SM00041">
    <property type="entry name" value="CT"/>
    <property type="match status" value="1"/>
</dbReference>
<evidence type="ECO:0000259" key="9">
    <source>
        <dbReference type="PROSITE" id="PS51465"/>
    </source>
</evidence>
<keyword evidence="1 6" id="KW-0245">EGF-like domain</keyword>
<evidence type="ECO:0000256" key="5">
    <source>
        <dbReference type="ARBA" id="ARBA00023180"/>
    </source>
</evidence>
<reference evidence="10" key="1">
    <citation type="submission" date="2021-03" db="EMBL/GenBank/DDBJ databases">
        <authorList>
            <person name="Bekaert M."/>
        </authorList>
    </citation>
    <scope>NUCLEOTIDE SEQUENCE</scope>
</reference>
<dbReference type="AlphaFoldDB" id="A0A8S3RNY8"/>
<accession>A0A8S3RNY8</accession>
<dbReference type="CDD" id="cd00104">
    <property type="entry name" value="KAZAL_FS"/>
    <property type="match status" value="1"/>
</dbReference>
<evidence type="ECO:0000313" key="10">
    <source>
        <dbReference type="EMBL" id="CAG2206743.1"/>
    </source>
</evidence>
<dbReference type="OrthoDB" id="6099597at2759"/>